<gene>
    <name evidence="2" type="ORF">RRG08_014650</name>
</gene>
<evidence type="ECO:0000313" key="3">
    <source>
        <dbReference type="Proteomes" id="UP001283361"/>
    </source>
</evidence>
<evidence type="ECO:0000256" key="1">
    <source>
        <dbReference type="SAM" id="MobiDB-lite"/>
    </source>
</evidence>
<dbReference type="Proteomes" id="UP001283361">
    <property type="component" value="Unassembled WGS sequence"/>
</dbReference>
<reference evidence="2" key="1">
    <citation type="journal article" date="2023" name="G3 (Bethesda)">
        <title>A reference genome for the long-term kleptoplast-retaining sea slug Elysia crispata morphotype clarki.</title>
        <authorList>
            <person name="Eastman K.E."/>
            <person name="Pendleton A.L."/>
            <person name="Shaikh M.A."/>
            <person name="Suttiyut T."/>
            <person name="Ogas R."/>
            <person name="Tomko P."/>
            <person name="Gavelis G."/>
            <person name="Widhalm J.R."/>
            <person name="Wisecaver J.H."/>
        </authorList>
    </citation>
    <scope>NUCLEOTIDE SEQUENCE</scope>
    <source>
        <strain evidence="2">ECLA1</strain>
    </source>
</reference>
<evidence type="ECO:0000313" key="2">
    <source>
        <dbReference type="EMBL" id="KAK3746176.1"/>
    </source>
</evidence>
<proteinExistence type="predicted"/>
<feature type="compositionally biased region" description="Basic and acidic residues" evidence="1">
    <location>
        <begin position="8"/>
        <end position="17"/>
    </location>
</feature>
<keyword evidence="3" id="KW-1185">Reference proteome</keyword>
<sequence>MAPDTEQQEVHSRETKCLHRRRPELWGGARTSSRPVGHQGLTITWLLAGRRGRPGPGPHCFCWASGEMTSGQGSLIPNLRGLLSTTWPRPLEIPLPDS</sequence>
<protein>
    <submittedName>
        <fullName evidence="2">Uncharacterized protein</fullName>
    </submittedName>
</protein>
<organism evidence="2 3">
    <name type="scientific">Elysia crispata</name>
    <name type="common">lettuce slug</name>
    <dbReference type="NCBI Taxonomy" id="231223"/>
    <lineage>
        <taxon>Eukaryota</taxon>
        <taxon>Metazoa</taxon>
        <taxon>Spiralia</taxon>
        <taxon>Lophotrochozoa</taxon>
        <taxon>Mollusca</taxon>
        <taxon>Gastropoda</taxon>
        <taxon>Heterobranchia</taxon>
        <taxon>Euthyneura</taxon>
        <taxon>Panpulmonata</taxon>
        <taxon>Sacoglossa</taxon>
        <taxon>Placobranchoidea</taxon>
        <taxon>Plakobranchidae</taxon>
        <taxon>Elysia</taxon>
    </lineage>
</organism>
<comment type="caution">
    <text evidence="2">The sequence shown here is derived from an EMBL/GenBank/DDBJ whole genome shotgun (WGS) entry which is preliminary data.</text>
</comment>
<dbReference type="EMBL" id="JAWDGP010006162">
    <property type="protein sequence ID" value="KAK3746176.1"/>
    <property type="molecule type" value="Genomic_DNA"/>
</dbReference>
<dbReference type="AlphaFoldDB" id="A0AAE1CZN2"/>
<accession>A0AAE1CZN2</accession>
<feature type="region of interest" description="Disordered" evidence="1">
    <location>
        <begin position="1"/>
        <end position="34"/>
    </location>
</feature>
<name>A0AAE1CZN2_9GAST</name>